<protein>
    <recommendedName>
        <fullName evidence="2">F-box domain-containing protein</fullName>
    </recommendedName>
</protein>
<dbReference type="SUPFAM" id="SSF81383">
    <property type="entry name" value="F-box domain"/>
    <property type="match status" value="1"/>
</dbReference>
<dbReference type="Pfam" id="PF12937">
    <property type="entry name" value="F-box-like"/>
    <property type="match status" value="1"/>
</dbReference>
<dbReference type="EMBL" id="JAHRHY010000026">
    <property type="protein sequence ID" value="KAG9061043.1"/>
    <property type="molecule type" value="Genomic_DNA"/>
</dbReference>
<accession>A0A9P8BMG5</accession>
<dbReference type="Proteomes" id="UP000707451">
    <property type="component" value="Unassembled WGS sequence"/>
</dbReference>
<evidence type="ECO:0000256" key="1">
    <source>
        <dbReference type="SAM" id="MobiDB-lite"/>
    </source>
</evidence>
<dbReference type="OrthoDB" id="2324428at2759"/>
<evidence type="ECO:0000313" key="4">
    <source>
        <dbReference type="Proteomes" id="UP000707451"/>
    </source>
</evidence>
<dbReference type="Gene3D" id="3.80.10.10">
    <property type="entry name" value="Ribonuclease Inhibitor"/>
    <property type="match status" value="1"/>
</dbReference>
<sequence length="616" mass="70387">MSRTHFPRQPTNILFMSEAVDIIGTYLTPPDLLRCILVCRAWNTLFIPHLYNTLDDSLYAWPEILDPLHEQNDATETTTIRLRKDPDWILEAFTKYGHLVRRLCTTRYLFSDAAAQTCTRLTSLASQVIFLAYPFTESDNPIPWHPSELSTALEPMVKHDSLLDVLGFCRHLTKLLISCSEVPMQALLERMPQLRYYTYLHEAPLSTTLLLTSPMPHLVTLRIRSGITKAVFFSLLTNLPNLQDLATGSLYKDYMREDGLPRSEIKFAPSRLQRLHFTRRNYGLEKNEHRMLAEILPWVSDLIQIGVTYLDSNTALALASNCPQLQSFQHIAGTGTICRRYRDAGVTNSLGIVLCNSVNMTEIDGVRYEVEARSMVLNPWICERLVVLRLQIIGVTRLTEEEEIDYRQGLLFRRLNRVLSEAEMRALEKYEEVREQHQTIYGQLAKLVHLTDFELGMEYRNLNYQWRNPMIRRGAQSYRDYGDPFPDTLELSLASGLDLLSSLTKLEVFGFESALDEMPRTQSPGVARSPDSGSRPRENGNLDDRIIAAFEQYANKHQNSLHVCKDFIMDFTAGPSLVKSLSDGIYDLLVPDAPTLPSISAELEELKQMIHGDSSF</sequence>
<proteinExistence type="predicted"/>
<name>A0A9P8BMG5_9FUNG</name>
<dbReference type="AlphaFoldDB" id="A0A9P8BMG5"/>
<dbReference type="InterPro" id="IPR032675">
    <property type="entry name" value="LRR_dom_sf"/>
</dbReference>
<reference evidence="3" key="1">
    <citation type="submission" date="2021-06" db="EMBL/GenBank/DDBJ databases">
        <title>Genome Sequence of Mortierella hyaline Strain SCG-10, a Cold-Adapted, Nitrate-Reducing Fungus Isolated from Soil in Minnesota, USA.</title>
        <authorList>
            <person name="Aldossari N."/>
        </authorList>
    </citation>
    <scope>NUCLEOTIDE SEQUENCE</scope>
    <source>
        <strain evidence="3">SCG-10</strain>
    </source>
</reference>
<gene>
    <name evidence="3" type="ORF">KI688_007672</name>
</gene>
<keyword evidence="4" id="KW-1185">Reference proteome</keyword>
<organism evidence="3 4">
    <name type="scientific">Linnemannia hyalina</name>
    <dbReference type="NCBI Taxonomy" id="64524"/>
    <lineage>
        <taxon>Eukaryota</taxon>
        <taxon>Fungi</taxon>
        <taxon>Fungi incertae sedis</taxon>
        <taxon>Mucoromycota</taxon>
        <taxon>Mortierellomycotina</taxon>
        <taxon>Mortierellomycetes</taxon>
        <taxon>Mortierellales</taxon>
        <taxon>Mortierellaceae</taxon>
        <taxon>Linnemannia</taxon>
    </lineage>
</organism>
<evidence type="ECO:0000259" key="2">
    <source>
        <dbReference type="Pfam" id="PF12937"/>
    </source>
</evidence>
<dbReference type="InterPro" id="IPR001810">
    <property type="entry name" value="F-box_dom"/>
</dbReference>
<dbReference type="InterPro" id="IPR036047">
    <property type="entry name" value="F-box-like_dom_sf"/>
</dbReference>
<evidence type="ECO:0000313" key="3">
    <source>
        <dbReference type="EMBL" id="KAG9061043.1"/>
    </source>
</evidence>
<feature type="domain" description="F-box" evidence="2">
    <location>
        <begin position="25"/>
        <end position="54"/>
    </location>
</feature>
<comment type="caution">
    <text evidence="3">The sequence shown here is derived from an EMBL/GenBank/DDBJ whole genome shotgun (WGS) entry which is preliminary data.</text>
</comment>
<feature type="region of interest" description="Disordered" evidence="1">
    <location>
        <begin position="519"/>
        <end position="540"/>
    </location>
</feature>